<dbReference type="EMBL" id="AP022839">
    <property type="protein sequence ID" value="BCA94640.1"/>
    <property type="molecule type" value="Genomic_DNA"/>
</dbReference>
<organism evidence="2 3">
    <name type="scientific">Legionella antarctica</name>
    <dbReference type="NCBI Taxonomy" id="2708020"/>
    <lineage>
        <taxon>Bacteria</taxon>
        <taxon>Pseudomonadati</taxon>
        <taxon>Pseudomonadota</taxon>
        <taxon>Gammaproteobacteria</taxon>
        <taxon>Legionellales</taxon>
        <taxon>Legionellaceae</taxon>
        <taxon>Legionella</taxon>
    </lineage>
</organism>
<name>A0A6F8T3A4_9GAMM</name>
<dbReference type="AlphaFoldDB" id="A0A6F8T3A4"/>
<sequence>MRKLLVSGLFVLFTLLSPLAIADSYGVHEDHPYDFIITKDDYKFSEIYQIKSPLKETYPGSVKKSSFRIRTNYDLSNVDGWQATGITRIISLGSVYHWAKDIDIYDTRGVQIGLIDGDLATLESAKFNIYEYDEAGKATQIGVAYANPEFNRFVILPSSSNPHPIAEMNRNFSDNTWSVSVHYPEKIDDRIVRIFAGFVVDHQDKFLSNEEDVIQE</sequence>
<protein>
    <submittedName>
        <fullName evidence="2">Uncharacterized protein</fullName>
    </submittedName>
</protein>
<reference evidence="2" key="1">
    <citation type="journal article" date="2020" name="Microbiol. Resour. Announc.">
        <title>Complete Genome Sequence of Novel Psychrotolerant Legionella Strain TUM19329, Isolated from Antarctic Lake Sediment.</title>
        <authorList>
            <person name="Shimada S."/>
            <person name="Nakai R."/>
            <person name="Aoki K."/>
            <person name="Shimoeda N."/>
            <person name="Ohno G."/>
            <person name="Miyazaki Y."/>
            <person name="Kudoh S."/>
            <person name="Imura S."/>
            <person name="Watanabe K."/>
            <person name="Ishii Y."/>
            <person name="Tateda K."/>
        </authorList>
    </citation>
    <scope>NUCLEOTIDE SEQUENCE [LARGE SCALE GENOMIC DNA]</scope>
    <source>
        <strain evidence="2">TUM19329</strain>
    </source>
</reference>
<gene>
    <name evidence="2" type="ORF">TUM19329_10010</name>
</gene>
<accession>A0A6F8T3A4</accession>
<evidence type="ECO:0000256" key="1">
    <source>
        <dbReference type="SAM" id="SignalP"/>
    </source>
</evidence>
<proteinExistence type="predicted"/>
<feature type="chain" id="PRO_5026145748" evidence="1">
    <location>
        <begin position="23"/>
        <end position="216"/>
    </location>
</feature>
<keyword evidence="1" id="KW-0732">Signal</keyword>
<dbReference type="KEGG" id="lant:TUM19329_10010"/>
<evidence type="ECO:0000313" key="2">
    <source>
        <dbReference type="EMBL" id="BCA94640.1"/>
    </source>
</evidence>
<evidence type="ECO:0000313" key="3">
    <source>
        <dbReference type="Proteomes" id="UP000502894"/>
    </source>
</evidence>
<dbReference type="Proteomes" id="UP000502894">
    <property type="component" value="Chromosome"/>
</dbReference>
<feature type="signal peptide" evidence="1">
    <location>
        <begin position="1"/>
        <end position="22"/>
    </location>
</feature>
<dbReference type="RefSeq" id="WP_173236475.1">
    <property type="nucleotide sequence ID" value="NZ_AP022839.1"/>
</dbReference>
<keyword evidence="3" id="KW-1185">Reference proteome</keyword>